<dbReference type="SMART" id="SM00471">
    <property type="entry name" value="HDc"/>
    <property type="match status" value="1"/>
</dbReference>
<dbReference type="InterPro" id="IPR003607">
    <property type="entry name" value="HD/PDEase_dom"/>
</dbReference>
<protein>
    <submittedName>
        <fullName evidence="3">Phosphodiesterase</fullName>
    </submittedName>
</protein>
<dbReference type="AlphaFoldDB" id="A0A1W6L647"/>
<evidence type="ECO:0000313" key="3">
    <source>
        <dbReference type="EMBL" id="ARN19799.1"/>
    </source>
</evidence>
<dbReference type="EMBL" id="CP015118">
    <property type="protein sequence ID" value="ARN19799.1"/>
    <property type="molecule type" value="Genomic_DNA"/>
</dbReference>
<dbReference type="PROSITE" id="PS51832">
    <property type="entry name" value="HD_GYP"/>
    <property type="match status" value="1"/>
</dbReference>
<dbReference type="Proteomes" id="UP000193427">
    <property type="component" value="Chromosome"/>
</dbReference>
<evidence type="ECO:0000259" key="2">
    <source>
        <dbReference type="PROSITE" id="PS51832"/>
    </source>
</evidence>
<evidence type="ECO:0000256" key="1">
    <source>
        <dbReference type="SAM" id="MobiDB-lite"/>
    </source>
</evidence>
<dbReference type="KEGG" id="rgu:A4W93_07660"/>
<dbReference type="PANTHER" id="PTHR43155:SF2">
    <property type="entry name" value="CYCLIC DI-GMP PHOSPHODIESTERASE PA4108"/>
    <property type="match status" value="1"/>
</dbReference>
<dbReference type="InterPro" id="IPR021812">
    <property type="entry name" value="DUF3391"/>
</dbReference>
<dbReference type="Pfam" id="PF11871">
    <property type="entry name" value="DUF3391"/>
    <property type="match status" value="1"/>
</dbReference>
<dbReference type="STRING" id="946333.A4W93_07660"/>
<name>A0A1W6L647_9BURK</name>
<dbReference type="RefSeq" id="WP_085750066.1">
    <property type="nucleotide sequence ID" value="NZ_BSPR01000008.1"/>
</dbReference>
<dbReference type="PANTHER" id="PTHR43155">
    <property type="entry name" value="CYCLIC DI-GMP PHOSPHODIESTERASE PA4108-RELATED"/>
    <property type="match status" value="1"/>
</dbReference>
<feature type="region of interest" description="Disordered" evidence="1">
    <location>
        <begin position="57"/>
        <end position="92"/>
    </location>
</feature>
<dbReference type="InterPro" id="IPR006675">
    <property type="entry name" value="HDIG_dom"/>
</dbReference>
<dbReference type="CDD" id="cd00077">
    <property type="entry name" value="HDc"/>
    <property type="match status" value="1"/>
</dbReference>
<dbReference type="InterPro" id="IPR037522">
    <property type="entry name" value="HD_GYP_dom"/>
</dbReference>
<dbReference type="SUPFAM" id="SSF109604">
    <property type="entry name" value="HD-domain/PDEase-like"/>
    <property type="match status" value="1"/>
</dbReference>
<sequence>MLKKIPVRQVRLGMHVHSLTGAWLDHPFWKTKFVIEDPADLQKLQASGVEEVWIDPGKGLDVAPEPAPAPSPAAAAPAPAAPPVTPAPQSTDFEEEVRRATVLIGKSKQAVVALFSEARLGKAIDAEECLPLVDEIASSVWRNPGAMVSLARLKTHDDYTYMHSVAVCALMVSLARQLGADENETRVAGLGGLLHDMGKAVMPLDVLNKPGRLTDDEFRVIKSHPERGFEMLRAGGTAPLAALDICLHHHEKMDGSGYPRGLRGDQISKMARMGAVCDVYDAITSDRPYKSGWDPAEAIRNMAEWRGGHFDDAVFQGFVKSLGIYPTGSLLRLHSGRLAVVVSQNEKSLVTPVVKVFFSTRSQLHITPELLDLSSPSCNDRIVARESNAEWKFSHLDELWAGPDTLKRLGKS</sequence>
<feature type="domain" description="HD-GYP" evidence="2">
    <location>
        <begin position="138"/>
        <end position="334"/>
    </location>
</feature>
<dbReference type="Pfam" id="PF13487">
    <property type="entry name" value="HD_5"/>
    <property type="match status" value="1"/>
</dbReference>
<reference evidence="3 4" key="1">
    <citation type="submission" date="2016-04" db="EMBL/GenBank/DDBJ databases">
        <title>Complete genome sequence of natural rubber-degrading, novel Gram-negative bacterium, Rhizobacter gummiphilus strain NS21.</title>
        <authorList>
            <person name="Tabata M."/>
            <person name="Kasai D."/>
            <person name="Fukuda M."/>
        </authorList>
    </citation>
    <scope>NUCLEOTIDE SEQUENCE [LARGE SCALE GENOMIC DNA]</scope>
    <source>
        <strain evidence="3 4">NS21</strain>
    </source>
</reference>
<dbReference type="OrthoDB" id="9764808at2"/>
<dbReference type="NCBIfam" id="TIGR00277">
    <property type="entry name" value="HDIG"/>
    <property type="match status" value="1"/>
</dbReference>
<dbReference type="GO" id="GO:0008081">
    <property type="term" value="F:phosphoric diester hydrolase activity"/>
    <property type="evidence" value="ECO:0007669"/>
    <property type="project" value="UniProtKB-ARBA"/>
</dbReference>
<dbReference type="Gene3D" id="1.10.3210.10">
    <property type="entry name" value="Hypothetical protein af1432"/>
    <property type="match status" value="1"/>
</dbReference>
<organism evidence="3 4">
    <name type="scientific">Piscinibacter gummiphilus</name>
    <dbReference type="NCBI Taxonomy" id="946333"/>
    <lineage>
        <taxon>Bacteria</taxon>
        <taxon>Pseudomonadati</taxon>
        <taxon>Pseudomonadota</taxon>
        <taxon>Betaproteobacteria</taxon>
        <taxon>Burkholderiales</taxon>
        <taxon>Sphaerotilaceae</taxon>
        <taxon>Piscinibacter</taxon>
    </lineage>
</organism>
<proteinExistence type="predicted"/>
<keyword evidence="4" id="KW-1185">Reference proteome</keyword>
<evidence type="ECO:0000313" key="4">
    <source>
        <dbReference type="Proteomes" id="UP000193427"/>
    </source>
</evidence>
<gene>
    <name evidence="3" type="ORF">A4W93_07660</name>
</gene>
<accession>A0A1W6L647</accession>